<feature type="region of interest" description="Disordered" evidence="2">
    <location>
        <begin position="851"/>
        <end position="910"/>
    </location>
</feature>
<feature type="coiled-coil region" evidence="1">
    <location>
        <begin position="651"/>
        <end position="734"/>
    </location>
</feature>
<name>G7DS84_MIXOS</name>
<gene>
    <name evidence="3" type="primary">Mo00085</name>
    <name evidence="3" type="ORF">E5Q_00085</name>
</gene>
<feature type="region of interest" description="Disordered" evidence="2">
    <location>
        <begin position="30"/>
        <end position="86"/>
    </location>
</feature>
<comment type="caution">
    <text evidence="3">The sequence shown here is derived from an EMBL/GenBank/DDBJ whole genome shotgun (WGS) entry which is preliminary data.</text>
</comment>
<sequence>MDPLARTVGMFQYARPSAHAPIAVTATRADSAKGPLISSADPAADRTVDSPTIQQPARGSSVRSRGCEQTAQNSLSSPARVETASPLKQDSLTCTTNAAKHDAPASSIESTSDTRILHVLPNSTPAQAPTGKKLCDAATTAKASLSPSPGMRTNSPAYTKVVARPTRSVDFLRAWLGQEGLNLLCAQGRQDDSGKPSDIATVEHINRIFATAHLLSSGIQQASEDAERLQGVIDERNDRLEQLQHTIGKVKQLANAKFTALSNSISILQSEGQKRYAALATACQSWKEQAQMHDVGSLRVEIRAALQDWRDNREKQRRSTIEALILVKELEAERVQRDNVLAIVRKELEDKSGQLAEAHHKLATFEQQLMRMCEQTAASAEAHQLSHASGLVKMNELVAVSQRCQREVAAIMVEKVTLEHSFDECRTKLLEQIACNQAQREQLDAANVMLDETHQRVRTAEDRATSIEEEHNRCQQVLNAAEVNSRELREKLGNVQGEVADGRKALQAAEVAAESAKAASKTEVKRQHSQISSLKASLEAAETCRERSQQELEVAKVELQTESQNAQTIRELLSARDADIESCHHKILLLEAHCQKQETQIEALNQQHAEADRAWQASFDEAHESFAASLCQRDAAAKAVELQVSESSPVLQEESAETRELKSRYVAKERELEALTSEQTAHRDRLEKERRAHQEEVSKVVALDGTVKKLTTELMEARREAQDAVAKLARITRESDRASTDSTGNISLEKVRTTAFHAGQSMAAKTIAQKDNELKRANNRAKAAEDRMELMSTELNRARGRPMILQDSSNQSTTSAPISSSPQPADKAHANTTRATFQSVNMRAVLESNSLEVAKADGERAACSRPPKKPRSSQPHDRVPRSPASPRRSSKPAVVTDYARKSRGAAQKGQ</sequence>
<proteinExistence type="predicted"/>
<evidence type="ECO:0000313" key="4">
    <source>
        <dbReference type="Proteomes" id="UP000009131"/>
    </source>
</evidence>
<dbReference type="Proteomes" id="UP000009131">
    <property type="component" value="Unassembled WGS sequence"/>
</dbReference>
<feature type="coiled-coil region" evidence="1">
    <location>
        <begin position="443"/>
        <end position="498"/>
    </location>
</feature>
<reference evidence="3 4" key="2">
    <citation type="journal article" date="2012" name="Open Biol.">
        <title>Characteristics of nucleosomes and linker DNA regions on the genome of the basidiomycete Mixia osmundae revealed by mono- and dinucleosome mapping.</title>
        <authorList>
            <person name="Nishida H."/>
            <person name="Kondo S."/>
            <person name="Matsumoto T."/>
            <person name="Suzuki Y."/>
            <person name="Yoshikawa H."/>
            <person name="Taylor T.D."/>
            <person name="Sugiyama J."/>
        </authorList>
    </citation>
    <scope>NUCLEOTIDE SEQUENCE [LARGE SCALE GENOMIC DNA]</scope>
    <source>
        <strain evidence="4">CBS 9802 / IAM 14324 / JCM 22182 / KY 12970</strain>
    </source>
</reference>
<feature type="compositionally biased region" description="Polar residues" evidence="2">
    <location>
        <begin position="806"/>
        <end position="823"/>
    </location>
</feature>
<dbReference type="EMBL" id="BABT02000004">
    <property type="protein sequence ID" value="GAA93444.1"/>
    <property type="molecule type" value="Genomic_DNA"/>
</dbReference>
<organism evidence="3 4">
    <name type="scientific">Mixia osmundae (strain CBS 9802 / IAM 14324 / JCM 22182 / KY 12970)</name>
    <dbReference type="NCBI Taxonomy" id="764103"/>
    <lineage>
        <taxon>Eukaryota</taxon>
        <taxon>Fungi</taxon>
        <taxon>Dikarya</taxon>
        <taxon>Basidiomycota</taxon>
        <taxon>Pucciniomycotina</taxon>
        <taxon>Mixiomycetes</taxon>
        <taxon>Mixiales</taxon>
        <taxon>Mixiaceae</taxon>
        <taxon>Mixia</taxon>
    </lineage>
</organism>
<keyword evidence="1" id="KW-0175">Coiled coil</keyword>
<dbReference type="HOGENOM" id="CLU_319356_0_0_1"/>
<dbReference type="STRING" id="764103.G7DS84"/>
<dbReference type="AlphaFoldDB" id="G7DS84"/>
<keyword evidence="4" id="KW-1185">Reference proteome</keyword>
<feature type="compositionally biased region" description="Polar residues" evidence="2">
    <location>
        <begin position="49"/>
        <end position="77"/>
    </location>
</feature>
<evidence type="ECO:0000256" key="1">
    <source>
        <dbReference type="SAM" id="Coils"/>
    </source>
</evidence>
<dbReference type="OMA" id="AHANTTR"/>
<reference evidence="3 4" key="1">
    <citation type="journal article" date="2011" name="J. Gen. Appl. Microbiol.">
        <title>Draft genome sequencing of the enigmatic basidiomycete Mixia osmundae.</title>
        <authorList>
            <person name="Nishida H."/>
            <person name="Nagatsuka Y."/>
            <person name="Sugiyama J."/>
        </authorList>
    </citation>
    <scope>NUCLEOTIDE SEQUENCE [LARGE SCALE GENOMIC DNA]</scope>
    <source>
        <strain evidence="4">CBS 9802 / IAM 14324 / JCM 22182 / KY 12970</strain>
    </source>
</reference>
<evidence type="ECO:0000256" key="2">
    <source>
        <dbReference type="SAM" id="MobiDB-lite"/>
    </source>
</evidence>
<dbReference type="InParanoid" id="G7DS84"/>
<feature type="coiled-coil region" evidence="1">
    <location>
        <begin position="219"/>
        <end position="246"/>
    </location>
</feature>
<accession>G7DS84</accession>
<feature type="region of interest" description="Disordered" evidence="2">
    <location>
        <begin position="795"/>
        <end position="833"/>
    </location>
</feature>
<evidence type="ECO:0000313" key="3">
    <source>
        <dbReference type="EMBL" id="GAA93444.1"/>
    </source>
</evidence>
<dbReference type="RefSeq" id="XP_014566071.1">
    <property type="nucleotide sequence ID" value="XM_014710585.1"/>
</dbReference>
<feature type="coiled-coil region" evidence="1">
    <location>
        <begin position="531"/>
        <end position="614"/>
    </location>
</feature>
<feature type="compositionally biased region" description="Low complexity" evidence="2">
    <location>
        <begin position="881"/>
        <end position="894"/>
    </location>
</feature>
<protein>
    <submittedName>
        <fullName evidence="3">Uncharacterized protein</fullName>
    </submittedName>
</protein>